<dbReference type="Pfam" id="PF00011">
    <property type="entry name" value="HSP20"/>
    <property type="match status" value="1"/>
</dbReference>
<feature type="compositionally biased region" description="Basic residues" evidence="4">
    <location>
        <begin position="252"/>
        <end position="262"/>
    </location>
</feature>
<comment type="caution">
    <text evidence="6">The sequence shown here is derived from an EMBL/GenBank/DDBJ whole genome shotgun (WGS) entry which is preliminary data.</text>
</comment>
<comment type="similarity">
    <text evidence="2 3">Belongs to the small heat shock protein (HSP20) family.</text>
</comment>
<reference evidence="6" key="1">
    <citation type="submission" date="2020-02" db="EMBL/GenBank/DDBJ databases">
        <authorList>
            <person name="Lichtner F.J."/>
        </authorList>
    </citation>
    <scope>NUCLEOTIDE SEQUENCE</scope>
    <source>
        <strain evidence="6">G10</strain>
    </source>
</reference>
<keyword evidence="7" id="KW-1185">Reference proteome</keyword>
<dbReference type="InterPro" id="IPR002068">
    <property type="entry name" value="A-crystallin/Hsp20_dom"/>
</dbReference>
<feature type="compositionally biased region" description="Basic and acidic residues" evidence="4">
    <location>
        <begin position="83"/>
        <end position="94"/>
    </location>
</feature>
<dbReference type="InterPro" id="IPR031107">
    <property type="entry name" value="Small_HSP"/>
</dbReference>
<proteinExistence type="inferred from homology"/>
<dbReference type="PROSITE" id="PS01031">
    <property type="entry name" value="SHSP"/>
    <property type="match status" value="1"/>
</dbReference>
<dbReference type="PANTHER" id="PTHR11527">
    <property type="entry name" value="HEAT-SHOCK PROTEIN 20 FAMILY MEMBER"/>
    <property type="match status" value="1"/>
</dbReference>
<feature type="compositionally biased region" description="Gly residues" evidence="4">
    <location>
        <begin position="282"/>
        <end position="300"/>
    </location>
</feature>
<dbReference type="InterPro" id="IPR008978">
    <property type="entry name" value="HSP20-like_chaperone"/>
</dbReference>
<dbReference type="AlphaFoldDB" id="A0A9P5KYS0"/>
<evidence type="ECO:0000259" key="5">
    <source>
        <dbReference type="PROSITE" id="PS01031"/>
    </source>
</evidence>
<sequence length="498" mass="52984">MASIYQLNQPPNPFWDFVNDNLEDHPFFAPHGHRGHHGHSGRRGWDNPQQSGNTTRGAQAGETTEANDNMEKDETSASDSDSPDTHQHRCDHCGHGKGKGRGRGGPGHHGPGPFHGKGGKGKHGHGPHAGPYGHHGYHNTSKEFPQDSEAPQAVGELSEANAISSASKENIETSVSDSDSPDNNHRRHGHGGKCKNKGHGGPGHHGPGPYRGKGGKGKHGHGPPPGPYDFHGYVHDHHHGAGAFGGPGRDGRGRHGYGHGHGPHPGPYGFPGHHHHPNAGPFGFGPRGHGNHHNGGPGGRGRQHGGPPFGGPFDFLRQLGAGLGFPMNGPTAEGVDFTPSVDVFDTPANYIVHVSLPGAKKSDLSIDYDADESVLHLAGVVYRPGVNEDMHQALVMEERGQHVGVFEREVRLGTRVAPAFVVVDGISAKLEDGVLNVTLPKIVQDPEVGKKKVIVEDGDLDNEKDAMVVDERTLTPVESEASDVEDGETREYVQVHVQ</sequence>
<protein>
    <recommendedName>
        <fullName evidence="5">SHSP domain-containing protein</fullName>
    </recommendedName>
</protein>
<evidence type="ECO:0000256" key="1">
    <source>
        <dbReference type="ARBA" id="ARBA00023016"/>
    </source>
</evidence>
<feature type="compositionally biased region" description="Gly residues" evidence="4">
    <location>
        <begin position="103"/>
        <end position="116"/>
    </location>
</feature>
<evidence type="ECO:0000256" key="3">
    <source>
        <dbReference type="RuleBase" id="RU003616"/>
    </source>
</evidence>
<dbReference type="Gene3D" id="2.60.40.790">
    <property type="match status" value="1"/>
</dbReference>
<feature type="compositionally biased region" description="Polar residues" evidence="4">
    <location>
        <begin position="161"/>
        <end position="178"/>
    </location>
</feature>
<dbReference type="Proteomes" id="UP000701341">
    <property type="component" value="Unassembled WGS sequence"/>
</dbReference>
<feature type="compositionally biased region" description="Basic residues" evidence="4">
    <location>
        <begin position="31"/>
        <end position="42"/>
    </location>
</feature>
<dbReference type="OrthoDB" id="5511210at2759"/>
<dbReference type="CDD" id="cd06464">
    <property type="entry name" value="ACD_sHsps-like"/>
    <property type="match status" value="1"/>
</dbReference>
<evidence type="ECO:0000256" key="2">
    <source>
        <dbReference type="PROSITE-ProRule" id="PRU00285"/>
    </source>
</evidence>
<evidence type="ECO:0000313" key="6">
    <source>
        <dbReference type="EMBL" id="KAF7515754.1"/>
    </source>
</evidence>
<accession>A0A9P5KYS0</accession>
<feature type="compositionally biased region" description="Gly residues" evidence="4">
    <location>
        <begin position="199"/>
        <end position="212"/>
    </location>
</feature>
<keyword evidence="1" id="KW-0346">Stress response</keyword>
<gene>
    <name evidence="6" type="ORF">PCG10_002920</name>
</gene>
<evidence type="ECO:0000256" key="4">
    <source>
        <dbReference type="SAM" id="MobiDB-lite"/>
    </source>
</evidence>
<feature type="region of interest" description="Disordered" evidence="4">
    <location>
        <begin position="28"/>
        <end position="312"/>
    </location>
</feature>
<name>A0A9P5KYS0_PENCR</name>
<dbReference type="SUPFAM" id="SSF49764">
    <property type="entry name" value="HSP20-like chaperones"/>
    <property type="match status" value="1"/>
</dbReference>
<feature type="compositionally biased region" description="Polar residues" evidence="4">
    <location>
        <begin position="47"/>
        <end position="67"/>
    </location>
</feature>
<feature type="domain" description="SHSP" evidence="5">
    <location>
        <begin position="332"/>
        <end position="456"/>
    </location>
</feature>
<feature type="compositionally biased region" description="Basic residues" evidence="4">
    <location>
        <begin position="117"/>
        <end position="126"/>
    </location>
</feature>
<feature type="compositionally biased region" description="Basic residues" evidence="4">
    <location>
        <begin position="185"/>
        <end position="198"/>
    </location>
</feature>
<dbReference type="EMBL" id="JAAOZQ010000162">
    <property type="protein sequence ID" value="KAF7515754.1"/>
    <property type="molecule type" value="Genomic_DNA"/>
</dbReference>
<evidence type="ECO:0000313" key="7">
    <source>
        <dbReference type="Proteomes" id="UP000701341"/>
    </source>
</evidence>
<organism evidence="6 7">
    <name type="scientific">Penicillium crustosum</name>
    <name type="common">Blue mold fungus</name>
    <dbReference type="NCBI Taxonomy" id="36656"/>
    <lineage>
        <taxon>Eukaryota</taxon>
        <taxon>Fungi</taxon>
        <taxon>Dikarya</taxon>
        <taxon>Ascomycota</taxon>
        <taxon>Pezizomycotina</taxon>
        <taxon>Eurotiomycetes</taxon>
        <taxon>Eurotiomycetidae</taxon>
        <taxon>Eurotiales</taxon>
        <taxon>Aspergillaceae</taxon>
        <taxon>Penicillium</taxon>
    </lineage>
</organism>